<dbReference type="Proteomes" id="UP001144280">
    <property type="component" value="Unassembled WGS sequence"/>
</dbReference>
<proteinExistence type="predicted"/>
<keyword evidence="3" id="KW-1185">Reference proteome</keyword>
<dbReference type="Gene3D" id="3.30.70.2390">
    <property type="match status" value="1"/>
</dbReference>
<reference evidence="2" key="1">
    <citation type="submission" date="2022-12" db="EMBL/GenBank/DDBJ databases">
        <title>New Phytohabitans aurantiacus sp. RD004123 nov., an actinomycete isolated from soil.</title>
        <authorList>
            <person name="Triningsih D.W."/>
            <person name="Harunari E."/>
            <person name="Igarashi Y."/>
        </authorList>
    </citation>
    <scope>NUCLEOTIDE SEQUENCE</scope>
    <source>
        <strain evidence="2">RD004123</strain>
    </source>
</reference>
<sequence length="177" mass="18249">MTFARVRAMVLIGALTVVGLIVALVTVFSDDQASGGASAGCKAGQPYADTEIRQEDKITVSVYNGTGRAGVAAAVAADLSDRGFKAKAEKNDPNQADVDGVGMVRYGPEGVGSAQVVRAYLFGEATREYDPNKKGAAVDLIVGKNFVELARLTDKNIALADLGQPEAPAGTCERAAG</sequence>
<evidence type="ECO:0000313" key="3">
    <source>
        <dbReference type="Proteomes" id="UP001144280"/>
    </source>
</evidence>
<dbReference type="InterPro" id="IPR027381">
    <property type="entry name" value="LytR/CpsA/Psr_C"/>
</dbReference>
<organism evidence="2 3">
    <name type="scientific">Phytohabitans aurantiacus</name>
    <dbReference type="NCBI Taxonomy" id="3016789"/>
    <lineage>
        <taxon>Bacteria</taxon>
        <taxon>Bacillati</taxon>
        <taxon>Actinomycetota</taxon>
        <taxon>Actinomycetes</taxon>
        <taxon>Micromonosporales</taxon>
        <taxon>Micromonosporaceae</taxon>
    </lineage>
</organism>
<dbReference type="EMBL" id="BSDI01000007">
    <property type="protein sequence ID" value="GLH96661.1"/>
    <property type="molecule type" value="Genomic_DNA"/>
</dbReference>
<feature type="domain" description="LytR/CpsA/Psr regulator C-terminal" evidence="1">
    <location>
        <begin position="58"/>
        <end position="146"/>
    </location>
</feature>
<gene>
    <name evidence="2" type="ORF">Pa4123_19350</name>
</gene>
<evidence type="ECO:0000313" key="2">
    <source>
        <dbReference type="EMBL" id="GLH96661.1"/>
    </source>
</evidence>
<protein>
    <submittedName>
        <fullName evidence="2">Membrane protein</fullName>
    </submittedName>
</protein>
<dbReference type="Pfam" id="PF13399">
    <property type="entry name" value="LytR_C"/>
    <property type="match status" value="1"/>
</dbReference>
<accession>A0ABQ5QS09</accession>
<name>A0ABQ5QS09_9ACTN</name>
<comment type="caution">
    <text evidence="2">The sequence shown here is derived from an EMBL/GenBank/DDBJ whole genome shotgun (WGS) entry which is preliminary data.</text>
</comment>
<dbReference type="RefSeq" id="WP_281893918.1">
    <property type="nucleotide sequence ID" value="NZ_BSDI01000007.1"/>
</dbReference>
<evidence type="ECO:0000259" key="1">
    <source>
        <dbReference type="Pfam" id="PF13399"/>
    </source>
</evidence>